<reference evidence="2 3" key="1">
    <citation type="journal article" date="2014" name="Agronomy (Basel)">
        <title>A Draft Genome Sequence for Ensete ventricosum, the Drought-Tolerant Tree Against Hunger.</title>
        <authorList>
            <person name="Harrison J."/>
            <person name="Moore K.A."/>
            <person name="Paszkiewicz K."/>
            <person name="Jones T."/>
            <person name="Grant M."/>
            <person name="Ambacheew D."/>
            <person name="Muzemil S."/>
            <person name="Studholme D.J."/>
        </authorList>
    </citation>
    <scope>NUCLEOTIDE SEQUENCE [LARGE SCALE GENOMIC DNA]</scope>
</reference>
<feature type="transmembrane region" description="Helical" evidence="1">
    <location>
        <begin position="12"/>
        <end position="34"/>
    </location>
</feature>
<accession>A0A426ZBS2</accession>
<evidence type="ECO:0000313" key="3">
    <source>
        <dbReference type="Proteomes" id="UP000287651"/>
    </source>
</evidence>
<dbReference type="AlphaFoldDB" id="A0A426ZBS2"/>
<dbReference type="Proteomes" id="UP000287651">
    <property type="component" value="Unassembled WGS sequence"/>
</dbReference>
<sequence>MSSAHSLGERSCSTGVCCYAVVVVVVLSSAGVAIREKETNTATSQEVGTKISRLGHPLILLCRSRTTLLSRMGDDPELDLGGRLLKWQSSSRGEITQLGSAADSCTKARCKSFYSECYRSFVLGNLTAFMAYHVVVPLYHACRLC</sequence>
<evidence type="ECO:0000313" key="2">
    <source>
        <dbReference type="EMBL" id="RRT61409.1"/>
    </source>
</evidence>
<evidence type="ECO:0000256" key="1">
    <source>
        <dbReference type="SAM" id="Phobius"/>
    </source>
</evidence>
<keyword evidence="1" id="KW-1133">Transmembrane helix</keyword>
<name>A0A426ZBS2_ENSVE</name>
<organism evidence="2 3">
    <name type="scientific">Ensete ventricosum</name>
    <name type="common">Abyssinian banana</name>
    <name type="synonym">Musa ensete</name>
    <dbReference type="NCBI Taxonomy" id="4639"/>
    <lineage>
        <taxon>Eukaryota</taxon>
        <taxon>Viridiplantae</taxon>
        <taxon>Streptophyta</taxon>
        <taxon>Embryophyta</taxon>
        <taxon>Tracheophyta</taxon>
        <taxon>Spermatophyta</taxon>
        <taxon>Magnoliopsida</taxon>
        <taxon>Liliopsida</taxon>
        <taxon>Zingiberales</taxon>
        <taxon>Musaceae</taxon>
        <taxon>Ensete</taxon>
    </lineage>
</organism>
<proteinExistence type="predicted"/>
<keyword evidence="1" id="KW-0472">Membrane</keyword>
<dbReference type="EMBL" id="AMZH03007394">
    <property type="protein sequence ID" value="RRT61409.1"/>
    <property type="molecule type" value="Genomic_DNA"/>
</dbReference>
<comment type="caution">
    <text evidence="2">The sequence shown here is derived from an EMBL/GenBank/DDBJ whole genome shotgun (WGS) entry which is preliminary data.</text>
</comment>
<feature type="non-terminal residue" evidence="2">
    <location>
        <position position="145"/>
    </location>
</feature>
<gene>
    <name evidence="2" type="ORF">B296_00021547</name>
</gene>
<protein>
    <submittedName>
        <fullName evidence="2">Uncharacterized protein</fullName>
    </submittedName>
</protein>
<keyword evidence="1" id="KW-0812">Transmembrane</keyword>